<keyword evidence="2" id="KW-1185">Reference proteome</keyword>
<organism evidence="1 2">
    <name type="scientific">Chryseobacterium piperi</name>
    <dbReference type="NCBI Taxonomy" id="558152"/>
    <lineage>
        <taxon>Bacteria</taxon>
        <taxon>Pseudomonadati</taxon>
        <taxon>Bacteroidota</taxon>
        <taxon>Flavobacteriia</taxon>
        <taxon>Flavobacteriales</taxon>
        <taxon>Weeksellaceae</taxon>
        <taxon>Chryseobacterium group</taxon>
        <taxon>Chryseobacterium</taxon>
    </lineage>
</organism>
<dbReference type="RefSeq" id="WP_034688146.1">
    <property type="nucleotide sequence ID" value="NZ_CP023049.2"/>
</dbReference>
<dbReference type="KEGG" id="cpip:CJF12_04535"/>
<dbReference type="OrthoDB" id="2972467at2"/>
<dbReference type="STRING" id="558152.IQ37_19320"/>
<evidence type="ECO:0000313" key="1">
    <source>
        <dbReference type="EMBL" id="KFF12650.1"/>
    </source>
</evidence>
<dbReference type="EMBL" id="JPRJ01000069">
    <property type="protein sequence ID" value="KFF12650.1"/>
    <property type="molecule type" value="Genomic_DNA"/>
</dbReference>
<sequence length="134" mass="14680">MWNIKQYRADQAISASSGIKEIVKLAKLGASIPDAIKSTSDYVQASNDVKTIENQAGFMGQAINYVDQSGIDMNQQTRNDVINFVFDGTLPNADAGLMPNSLIIQNGTQILRNNNLPVQPLDEQLTTKSRNIPQ</sequence>
<reference evidence="1 2" key="1">
    <citation type="submission" date="2014-07" db="EMBL/GenBank/DDBJ databases">
        <title>Genome of Chryseobacterium piperi CTM.</title>
        <authorList>
            <person name="Pipes S.E."/>
            <person name="Stropko S.J."/>
            <person name="Newman J.D."/>
        </authorList>
    </citation>
    <scope>NUCLEOTIDE SEQUENCE [LARGE SCALE GENOMIC DNA]</scope>
    <source>
        <strain evidence="1 2">CTM</strain>
    </source>
</reference>
<gene>
    <name evidence="1" type="ORF">IQ37_19320</name>
</gene>
<evidence type="ECO:0000313" key="2">
    <source>
        <dbReference type="Proteomes" id="UP000028709"/>
    </source>
</evidence>
<dbReference type="eggNOG" id="ENOG50311PH">
    <property type="taxonomic scope" value="Bacteria"/>
</dbReference>
<dbReference type="AlphaFoldDB" id="A0A086A7I6"/>
<protein>
    <submittedName>
        <fullName evidence="1">Uncharacterized protein</fullName>
    </submittedName>
</protein>
<comment type="caution">
    <text evidence="1">The sequence shown here is derived from an EMBL/GenBank/DDBJ whole genome shotgun (WGS) entry which is preliminary data.</text>
</comment>
<name>A0A086A7I6_9FLAO</name>
<accession>A0A086A7I6</accession>
<dbReference type="Proteomes" id="UP000028709">
    <property type="component" value="Unassembled WGS sequence"/>
</dbReference>
<proteinExistence type="predicted"/>